<dbReference type="STRING" id="551991.SAMN05192529_11716"/>
<evidence type="ECO:0000256" key="2">
    <source>
        <dbReference type="ARBA" id="ARBA00006906"/>
    </source>
</evidence>
<protein>
    <submittedName>
        <fullName evidence="6">2-dehydro-3-deoxyphosphogluconate aldolase / (4S)-4-hydroxy-2-oxoglutarate aldolase</fullName>
    </submittedName>
</protein>
<evidence type="ECO:0000256" key="4">
    <source>
        <dbReference type="ARBA" id="ARBA00023239"/>
    </source>
</evidence>
<keyword evidence="7" id="KW-1185">Reference proteome</keyword>
<comment type="similarity">
    <text evidence="2">Belongs to the KHG/KDPG aldolase family.</text>
</comment>
<sequence length="226" mass="24910">MATISNESKAIFEKIKNQGLLPLYFHQKREVSLSTLQALYEAGIRVVEYTNRGEAALENFKAMLELKKASMPDLLLGIGTIKNEQQAEAYHQAGADFLISPCFYQPISDYVQKHNLTWIPGCMTASEINLAEQNGVGFVKLFPGNLLGPSFVSAIKPLFPDILFMPTGGVSLEQENITAWFKSGVSAVGMGSKLITKAILENEDYTTLTNTTQKVLTLTQTIKNNL</sequence>
<dbReference type="Proteomes" id="UP000199041">
    <property type="component" value="Unassembled WGS sequence"/>
</dbReference>
<accession>A0A1H4AXR0</accession>
<dbReference type="EMBL" id="FNQY01000017">
    <property type="protein sequence ID" value="SEA40626.1"/>
    <property type="molecule type" value="Genomic_DNA"/>
</dbReference>
<dbReference type="Pfam" id="PF01081">
    <property type="entry name" value="Aldolase"/>
    <property type="match status" value="1"/>
</dbReference>
<evidence type="ECO:0000313" key="7">
    <source>
        <dbReference type="Proteomes" id="UP000199041"/>
    </source>
</evidence>
<evidence type="ECO:0000313" key="6">
    <source>
        <dbReference type="EMBL" id="SEA40626.1"/>
    </source>
</evidence>
<dbReference type="InterPro" id="IPR013785">
    <property type="entry name" value="Aldolase_TIM"/>
</dbReference>
<dbReference type="RefSeq" id="WP_091399589.1">
    <property type="nucleotide sequence ID" value="NZ_FNQY01000017.1"/>
</dbReference>
<comment type="pathway">
    <text evidence="1">Carbohydrate acid metabolism.</text>
</comment>
<dbReference type="SUPFAM" id="SSF51569">
    <property type="entry name" value="Aldolase"/>
    <property type="match status" value="1"/>
</dbReference>
<dbReference type="PANTHER" id="PTHR30246">
    <property type="entry name" value="2-KETO-3-DEOXY-6-PHOSPHOGLUCONATE ALDOLASE"/>
    <property type="match status" value="1"/>
</dbReference>
<dbReference type="AlphaFoldDB" id="A0A1H4AXR0"/>
<reference evidence="6 7" key="1">
    <citation type="submission" date="2016-10" db="EMBL/GenBank/DDBJ databases">
        <authorList>
            <person name="de Groot N.N."/>
        </authorList>
    </citation>
    <scope>NUCLEOTIDE SEQUENCE [LARGE SCALE GENOMIC DNA]</scope>
    <source>
        <strain evidence="6 7">Vu-144</strain>
    </source>
</reference>
<proteinExistence type="inferred from homology"/>
<evidence type="ECO:0000256" key="5">
    <source>
        <dbReference type="ARBA" id="ARBA00023277"/>
    </source>
</evidence>
<dbReference type="PANTHER" id="PTHR30246:SF1">
    <property type="entry name" value="2-DEHYDRO-3-DEOXY-6-PHOSPHOGALACTONATE ALDOLASE-RELATED"/>
    <property type="match status" value="1"/>
</dbReference>
<comment type="subunit">
    <text evidence="3">Homotrimer.</text>
</comment>
<evidence type="ECO:0000256" key="3">
    <source>
        <dbReference type="ARBA" id="ARBA00011233"/>
    </source>
</evidence>
<name>A0A1H4AXR0_9BACT</name>
<dbReference type="OrthoDB" id="9802667at2"/>
<dbReference type="Gene3D" id="3.20.20.70">
    <property type="entry name" value="Aldolase class I"/>
    <property type="match status" value="1"/>
</dbReference>
<keyword evidence="4" id="KW-0456">Lyase</keyword>
<dbReference type="InterPro" id="IPR000887">
    <property type="entry name" value="Aldlse_KDPG_KHG"/>
</dbReference>
<organism evidence="6 7">
    <name type="scientific">Arachidicoccus rhizosphaerae</name>
    <dbReference type="NCBI Taxonomy" id="551991"/>
    <lineage>
        <taxon>Bacteria</taxon>
        <taxon>Pseudomonadati</taxon>
        <taxon>Bacteroidota</taxon>
        <taxon>Chitinophagia</taxon>
        <taxon>Chitinophagales</taxon>
        <taxon>Chitinophagaceae</taxon>
        <taxon>Arachidicoccus</taxon>
    </lineage>
</organism>
<gene>
    <name evidence="6" type="ORF">SAMN05192529_11716</name>
</gene>
<dbReference type="CDD" id="cd00452">
    <property type="entry name" value="KDPG_aldolase"/>
    <property type="match status" value="1"/>
</dbReference>
<evidence type="ECO:0000256" key="1">
    <source>
        <dbReference type="ARBA" id="ARBA00004761"/>
    </source>
</evidence>
<dbReference type="GO" id="GO:0016829">
    <property type="term" value="F:lyase activity"/>
    <property type="evidence" value="ECO:0007669"/>
    <property type="project" value="UniProtKB-KW"/>
</dbReference>
<keyword evidence="5" id="KW-0119">Carbohydrate metabolism</keyword>